<feature type="compositionally biased region" description="Low complexity" evidence="1">
    <location>
        <begin position="248"/>
        <end position="268"/>
    </location>
</feature>
<feature type="transmembrane region" description="Helical" evidence="2">
    <location>
        <begin position="354"/>
        <end position="374"/>
    </location>
</feature>
<feature type="transmembrane region" description="Helical" evidence="2">
    <location>
        <begin position="324"/>
        <end position="342"/>
    </location>
</feature>
<comment type="caution">
    <text evidence="4">The sequence shown here is derived from an EMBL/GenBank/DDBJ whole genome shotgun (WGS) entry which is preliminary data.</text>
</comment>
<dbReference type="InterPro" id="IPR007168">
    <property type="entry name" value="Phageshock_PspC_N"/>
</dbReference>
<feature type="transmembrane region" description="Helical" evidence="2">
    <location>
        <begin position="283"/>
        <end position="304"/>
    </location>
</feature>
<evidence type="ECO:0000256" key="1">
    <source>
        <dbReference type="SAM" id="MobiDB-lite"/>
    </source>
</evidence>
<dbReference type="RefSeq" id="WP_214359066.1">
    <property type="nucleotide sequence ID" value="NZ_JAFEJS010000016.1"/>
</dbReference>
<evidence type="ECO:0000259" key="3">
    <source>
        <dbReference type="Pfam" id="PF04024"/>
    </source>
</evidence>
<keyword evidence="2" id="KW-1133">Transmembrane helix</keyword>
<feature type="region of interest" description="Disordered" evidence="1">
    <location>
        <begin position="166"/>
        <end position="279"/>
    </location>
</feature>
<dbReference type="Proteomes" id="UP000773064">
    <property type="component" value="Unassembled WGS sequence"/>
</dbReference>
<keyword evidence="2" id="KW-0472">Membrane</keyword>
<name>A0ABS5UTJ6_9BIFI</name>
<keyword evidence="5" id="KW-1185">Reference proteome</keyword>
<evidence type="ECO:0000256" key="2">
    <source>
        <dbReference type="SAM" id="Phobius"/>
    </source>
</evidence>
<feature type="region of interest" description="Disordered" evidence="1">
    <location>
        <begin position="598"/>
        <end position="635"/>
    </location>
</feature>
<evidence type="ECO:0000313" key="4">
    <source>
        <dbReference type="EMBL" id="MBT1173833.1"/>
    </source>
</evidence>
<feature type="transmembrane region" description="Helical" evidence="2">
    <location>
        <begin position="91"/>
        <end position="124"/>
    </location>
</feature>
<accession>A0ABS5UTJ6</accession>
<feature type="domain" description="Phage shock protein PspC N-terminal" evidence="3">
    <location>
        <begin position="21"/>
        <end position="73"/>
    </location>
</feature>
<dbReference type="EMBL" id="JAFEJS010000016">
    <property type="protein sequence ID" value="MBT1173833.1"/>
    <property type="molecule type" value="Genomic_DNA"/>
</dbReference>
<sequence length="635" mass="66794">MNDNTNLKERFFRWIRSTGVMRSDDRWIGGVGAGLAARLGWSPALTRALLLASALLFGFGAALYALAWALLPDARDGRILAEELLAGRWDWTCLGVFAVFAIALMIPGAGWVAILAAGLTLWAICQSSVRQQHGYGFGTRRGRNGGPAGPAAGPYGPYGPGYGPFNPTGPGTAGPGYAPGVGAPNGPVRGSSPAAGASQPGRPYSGNPYAAPANAAAEPPLWRGGPMDGPEMQASANGSSVAPDGTYVSTGAGAAAASAVRPSQSAPRPVQPPKPRRVRRRPAGPLVVLVTLGVTFVSAAIMLMQVGGGLTTMSIDAMFRESTVWISVVCILMGAVLVVLGARGRRSGGMIPLALVAGFTACCMIATTCVYAYAVRATSADALSGDYATVELGGNKGSSNANGMVEQQAKYDGHNYWVSDSSPKTYDRLRKGVYFKGTTYADSKANIDLSRYDRWNQSETNSYVKGCPAGQINLTVDHADVQVTLPDGCPYVFGRDGMLINEGPSLGGWGTVVRSNFVAITFPGDEPYGEWEGGAGYSWQYNGRSDDDTSFLVNFVSGNAGRVSIKYESDSELPSYTDFVKSYARDGDFYGLDDTTRKHYDIETGGSDPSSVPDATDKSDQSGKSDQSDKEDPNE</sequence>
<dbReference type="Pfam" id="PF04024">
    <property type="entry name" value="PspC"/>
    <property type="match status" value="1"/>
</dbReference>
<organism evidence="4 5">
    <name type="scientific">Bifidobacterium santillanense</name>
    <dbReference type="NCBI Taxonomy" id="2809028"/>
    <lineage>
        <taxon>Bacteria</taxon>
        <taxon>Bacillati</taxon>
        <taxon>Actinomycetota</taxon>
        <taxon>Actinomycetes</taxon>
        <taxon>Bifidobacteriales</taxon>
        <taxon>Bifidobacteriaceae</taxon>
        <taxon>Bifidobacterium</taxon>
    </lineage>
</organism>
<feature type="compositionally biased region" description="Basic and acidic residues" evidence="1">
    <location>
        <begin position="615"/>
        <end position="635"/>
    </location>
</feature>
<proteinExistence type="predicted"/>
<reference evidence="4 5" key="1">
    <citation type="journal article" date="2021" name="Environ. Microbiol.">
        <title>Genetic insights into the dark matter of the mammalian gut microbiota through targeted genome reconstruction.</title>
        <authorList>
            <person name="Lugli G.A."/>
            <person name="Alessandri G."/>
            <person name="Milani C."/>
            <person name="Viappiani A."/>
            <person name="Fontana F."/>
            <person name="Tarracchini C."/>
            <person name="Mancabelli L."/>
            <person name="Argentini C."/>
            <person name="Ruiz L."/>
            <person name="Margolles A."/>
            <person name="van Sinderen D."/>
            <person name="Turroni F."/>
            <person name="Ventura M."/>
        </authorList>
    </citation>
    <scope>NUCLEOTIDE SEQUENCE [LARGE SCALE GENOMIC DNA]</scope>
    <source>
        <strain evidence="4 5">MA2</strain>
    </source>
</reference>
<feature type="compositionally biased region" description="Low complexity" evidence="1">
    <location>
        <begin position="180"/>
        <end position="190"/>
    </location>
</feature>
<feature type="transmembrane region" description="Helical" evidence="2">
    <location>
        <begin position="48"/>
        <end position="71"/>
    </location>
</feature>
<protein>
    <submittedName>
        <fullName evidence="4">PspC domain-containing protein</fullName>
    </submittedName>
</protein>
<keyword evidence="2" id="KW-0812">Transmembrane</keyword>
<gene>
    <name evidence="4" type="ORF">JS528_10915</name>
</gene>
<evidence type="ECO:0000313" key="5">
    <source>
        <dbReference type="Proteomes" id="UP000773064"/>
    </source>
</evidence>
<feature type="compositionally biased region" description="Low complexity" evidence="1">
    <location>
        <begin position="208"/>
        <end position="220"/>
    </location>
</feature>